<proteinExistence type="predicted"/>
<keyword evidence="3" id="KW-1185">Reference proteome</keyword>
<dbReference type="AlphaFoldDB" id="A0A835XPW7"/>
<sequence>MNSAPSLVQRAACSLAPPTIPQRPYAAWRVSSRQPQQLQQAECSTSYGPNPLLGASRGSRTRAYAGRPRKTQAPPGDDDAPGPQPGRPRGRGRPRTKGVPPPPARDDGDEPEELVLQTPAPADVKRLLARRPDATAAAAGAAAAAGVAAFMAAGEPGSESGSGSGSAPLIRQFKAQDPDMWFKLFGDASDTTWHDLPFHMLPRTEEEKRQLSSLLQMEGYFMRTWNHEDVDDLAFFEAEKMRGKAHNIYANTRRVASMMNVIEKEDFAMAENKSYFSSWSRAEILFATEYDEFNAAVKANIDAIVRQPLEEELQERLEAIGEATLLPPTEAESAEPRFPSDQDVRRSMQENFLEGILPGVSLANPMQRFADDIYDGEGADMADELLSMVEGEGEEADKEE</sequence>
<feature type="region of interest" description="Disordered" evidence="1">
    <location>
        <begin position="26"/>
        <end position="111"/>
    </location>
</feature>
<dbReference type="OrthoDB" id="533997at2759"/>
<comment type="caution">
    <text evidence="2">The sequence shown here is derived from an EMBL/GenBank/DDBJ whole genome shotgun (WGS) entry which is preliminary data.</text>
</comment>
<dbReference type="EMBL" id="JAEHOE010000096">
    <property type="protein sequence ID" value="KAG2487470.1"/>
    <property type="molecule type" value="Genomic_DNA"/>
</dbReference>
<evidence type="ECO:0000313" key="3">
    <source>
        <dbReference type="Proteomes" id="UP000612055"/>
    </source>
</evidence>
<dbReference type="Proteomes" id="UP000612055">
    <property type="component" value="Unassembled WGS sequence"/>
</dbReference>
<accession>A0A835XPW7</accession>
<evidence type="ECO:0000313" key="2">
    <source>
        <dbReference type="EMBL" id="KAG2487470.1"/>
    </source>
</evidence>
<evidence type="ECO:0000256" key="1">
    <source>
        <dbReference type="SAM" id="MobiDB-lite"/>
    </source>
</evidence>
<protein>
    <submittedName>
        <fullName evidence="2">Uncharacterized protein</fullName>
    </submittedName>
</protein>
<feature type="compositionally biased region" description="Polar residues" evidence="1">
    <location>
        <begin position="31"/>
        <end position="48"/>
    </location>
</feature>
<reference evidence="2" key="1">
    <citation type="journal article" date="2020" name="bioRxiv">
        <title>Comparative genomics of Chlamydomonas.</title>
        <authorList>
            <person name="Craig R.J."/>
            <person name="Hasan A.R."/>
            <person name="Ness R.W."/>
            <person name="Keightley P.D."/>
        </authorList>
    </citation>
    <scope>NUCLEOTIDE SEQUENCE</scope>
    <source>
        <strain evidence="2">CCAP 11/70</strain>
    </source>
</reference>
<name>A0A835XPW7_9CHLO</name>
<gene>
    <name evidence="2" type="ORF">HYH03_013892</name>
</gene>
<organism evidence="2 3">
    <name type="scientific">Edaphochlamys debaryana</name>
    <dbReference type="NCBI Taxonomy" id="47281"/>
    <lineage>
        <taxon>Eukaryota</taxon>
        <taxon>Viridiplantae</taxon>
        <taxon>Chlorophyta</taxon>
        <taxon>core chlorophytes</taxon>
        <taxon>Chlorophyceae</taxon>
        <taxon>CS clade</taxon>
        <taxon>Chlamydomonadales</taxon>
        <taxon>Chlamydomonadales incertae sedis</taxon>
        <taxon>Edaphochlamys</taxon>
    </lineage>
</organism>